<evidence type="ECO:0000313" key="1">
    <source>
        <dbReference type="EMBL" id="KYQ53168.1"/>
    </source>
</evidence>
<sequence>MAIRGGEHGVLSRDFRECLDPRCGILQVARHLGTPENCGGIFRGHLESSVCSISPRSFHARMETGCGGLHVLLRAPASSCKGAVDDYNAVDIVVHCDLMRYTMELHPLVKAI</sequence>
<keyword evidence="2" id="KW-1185">Reference proteome</keyword>
<gene>
    <name evidence="1" type="ORF">ALC60_07899</name>
</gene>
<organism evidence="1 2">
    <name type="scientific">Mycetomoellerius zeteki</name>
    <dbReference type="NCBI Taxonomy" id="64791"/>
    <lineage>
        <taxon>Eukaryota</taxon>
        <taxon>Metazoa</taxon>
        <taxon>Ecdysozoa</taxon>
        <taxon>Arthropoda</taxon>
        <taxon>Hexapoda</taxon>
        <taxon>Insecta</taxon>
        <taxon>Pterygota</taxon>
        <taxon>Neoptera</taxon>
        <taxon>Endopterygota</taxon>
        <taxon>Hymenoptera</taxon>
        <taxon>Apocrita</taxon>
        <taxon>Aculeata</taxon>
        <taxon>Formicoidea</taxon>
        <taxon>Formicidae</taxon>
        <taxon>Myrmicinae</taxon>
        <taxon>Mycetomoellerius</taxon>
    </lineage>
</organism>
<dbReference type="AlphaFoldDB" id="A0A151WZ57"/>
<reference evidence="1 2" key="1">
    <citation type="submission" date="2015-09" db="EMBL/GenBank/DDBJ databases">
        <title>Trachymyrmex zeteki WGS genome.</title>
        <authorList>
            <person name="Nygaard S."/>
            <person name="Hu H."/>
            <person name="Boomsma J."/>
            <person name="Zhang G."/>
        </authorList>
    </citation>
    <scope>NUCLEOTIDE SEQUENCE [LARGE SCALE GENOMIC DNA]</scope>
    <source>
        <strain evidence="1">Tzet28-1</strain>
        <tissue evidence="1">Whole body</tissue>
    </source>
</reference>
<dbReference type="Proteomes" id="UP000075809">
    <property type="component" value="Unassembled WGS sequence"/>
</dbReference>
<name>A0A151WZ57_9HYME</name>
<proteinExistence type="predicted"/>
<accession>A0A151WZ57</accession>
<dbReference type="EMBL" id="KQ982649">
    <property type="protein sequence ID" value="KYQ53168.1"/>
    <property type="molecule type" value="Genomic_DNA"/>
</dbReference>
<protein>
    <submittedName>
        <fullName evidence="1">Uncharacterized protein</fullName>
    </submittedName>
</protein>
<evidence type="ECO:0000313" key="2">
    <source>
        <dbReference type="Proteomes" id="UP000075809"/>
    </source>
</evidence>